<feature type="region of interest" description="Disordered" evidence="5">
    <location>
        <begin position="683"/>
        <end position="707"/>
    </location>
</feature>
<dbReference type="InterPro" id="IPR035979">
    <property type="entry name" value="RBD_domain_sf"/>
</dbReference>
<organism evidence="7 8">
    <name type="scientific">Molossus molossus</name>
    <name type="common">Pallas' mastiff bat</name>
    <name type="synonym">Vespertilio molossus</name>
    <dbReference type="NCBI Taxonomy" id="27622"/>
    <lineage>
        <taxon>Eukaryota</taxon>
        <taxon>Metazoa</taxon>
        <taxon>Chordata</taxon>
        <taxon>Craniata</taxon>
        <taxon>Vertebrata</taxon>
        <taxon>Euteleostomi</taxon>
        <taxon>Mammalia</taxon>
        <taxon>Eutheria</taxon>
        <taxon>Laurasiatheria</taxon>
        <taxon>Chiroptera</taxon>
        <taxon>Yangochiroptera</taxon>
        <taxon>Molossidae</taxon>
        <taxon>Molossus</taxon>
    </lineage>
</organism>
<dbReference type="InterPro" id="IPR034925">
    <property type="entry name" value="TNRC6B_RRM"/>
</dbReference>
<protein>
    <submittedName>
        <fullName evidence="7">Trinucleotide repeat containing adaptor 6B</fullName>
    </submittedName>
</protein>
<evidence type="ECO:0000256" key="1">
    <source>
        <dbReference type="ARBA" id="ARBA00007302"/>
    </source>
</evidence>
<dbReference type="Gene3D" id="3.30.70.330">
    <property type="match status" value="1"/>
</dbReference>
<dbReference type="PANTHER" id="PTHR13020">
    <property type="entry name" value="TRINUCLEOTIDE REPEAT-CONTAINING GENE 6"/>
    <property type="match status" value="1"/>
</dbReference>
<dbReference type="GO" id="GO:0035195">
    <property type="term" value="P:miRNA-mediated post-transcriptional gene silencing"/>
    <property type="evidence" value="ECO:0007669"/>
    <property type="project" value="TreeGrafter"/>
</dbReference>
<feature type="compositionally biased region" description="Polar residues" evidence="5">
    <location>
        <begin position="224"/>
        <end position="239"/>
    </location>
</feature>
<dbReference type="GO" id="GO:0005654">
    <property type="term" value="C:nucleoplasm"/>
    <property type="evidence" value="ECO:0007669"/>
    <property type="project" value="TreeGrafter"/>
</dbReference>
<dbReference type="SUPFAM" id="SSF54928">
    <property type="entry name" value="RNA-binding domain, RBD"/>
    <property type="match status" value="1"/>
</dbReference>
<dbReference type="FunFam" id="3.30.70.330:FF:000011">
    <property type="entry name" value="trinucleotide repeat-containing gene 6A protein-like"/>
    <property type="match status" value="1"/>
</dbReference>
<feature type="domain" description="TNRC6 PABC binding" evidence="6">
    <location>
        <begin position="237"/>
        <end position="519"/>
    </location>
</feature>
<reference evidence="7 8" key="1">
    <citation type="journal article" date="2020" name="Nature">
        <title>Six reference-quality genomes reveal evolution of bat adaptations.</title>
        <authorList>
            <person name="Jebb D."/>
            <person name="Huang Z."/>
            <person name="Pippel M."/>
            <person name="Hughes G.M."/>
            <person name="Lavrichenko K."/>
            <person name="Devanna P."/>
            <person name="Winkler S."/>
            <person name="Jermiin L.S."/>
            <person name="Skirmuntt E.C."/>
            <person name="Katzourakis A."/>
            <person name="Burkitt-Gray L."/>
            <person name="Ray D.A."/>
            <person name="Sullivan K.A.M."/>
            <person name="Roscito J.G."/>
            <person name="Kirilenko B.M."/>
            <person name="Davalos L.M."/>
            <person name="Corthals A.P."/>
            <person name="Power M.L."/>
            <person name="Jones G."/>
            <person name="Ransome R.D."/>
            <person name="Dechmann D.K.N."/>
            <person name="Locatelli A.G."/>
            <person name="Puechmaille S.J."/>
            <person name="Fedrigo O."/>
            <person name="Jarvis E.D."/>
            <person name="Hiller M."/>
            <person name="Vernes S.C."/>
            <person name="Myers E.W."/>
            <person name="Teeling E.C."/>
        </authorList>
    </citation>
    <scope>NUCLEOTIDE SEQUENCE [LARGE SCALE GENOMIC DNA]</scope>
    <source>
        <strain evidence="7">MMolMol1</strain>
        <tissue evidence="7">Muscle</tissue>
    </source>
</reference>
<evidence type="ECO:0000256" key="3">
    <source>
        <dbReference type="ARBA" id="ARBA00022884"/>
    </source>
</evidence>
<evidence type="ECO:0000256" key="4">
    <source>
        <dbReference type="ARBA" id="ARBA00023158"/>
    </source>
</evidence>
<feature type="compositionally biased region" description="Low complexity" evidence="5">
    <location>
        <begin position="211"/>
        <end position="223"/>
    </location>
</feature>
<evidence type="ECO:0000256" key="5">
    <source>
        <dbReference type="SAM" id="MobiDB-lite"/>
    </source>
</evidence>
<dbReference type="EMBL" id="JACASF010000010">
    <property type="protein sequence ID" value="KAF6454111.1"/>
    <property type="molecule type" value="Genomic_DNA"/>
</dbReference>
<keyword evidence="2" id="KW-0810">Translation regulation</keyword>
<comment type="similarity">
    <text evidence="1">Belongs to the GW182 family.</text>
</comment>
<dbReference type="InterPro" id="IPR032226">
    <property type="entry name" value="TNRC6_PABC-bd"/>
</dbReference>
<dbReference type="Pfam" id="PF16608">
    <property type="entry name" value="TNRC6-PABC_bdg"/>
    <property type="match status" value="1"/>
</dbReference>
<keyword evidence="4" id="KW-0943">RNA-mediated gene silencing</keyword>
<name>A0A7J8G2N9_MOLMO</name>
<dbReference type="GO" id="GO:0003723">
    <property type="term" value="F:RNA binding"/>
    <property type="evidence" value="ECO:0007669"/>
    <property type="project" value="UniProtKB-KW"/>
</dbReference>
<evidence type="ECO:0000313" key="8">
    <source>
        <dbReference type="Proteomes" id="UP000550707"/>
    </source>
</evidence>
<feature type="compositionally biased region" description="Polar residues" evidence="5">
    <location>
        <begin position="501"/>
        <end position="512"/>
    </location>
</feature>
<sequence>MREKEQEREEQLMEDKKRKKEDKKKKEATQKVTEQKTKVPEVTKPSLSQPTAASPIGSSPSPPVNGGNNAKRVAVPNGQPPSAARYMPREVPPRFRCQQDHKVLLKRGQPPPPSCMLLGGGAGPPPSTAPGANPNNAQVTGTLLQSESGTATESTLGGAAASNYANSTWGPGASSNNGTSPNPIHIWDKVIVDGSNMEEWPRIASKDTESSSENTTDNNSASNPGSEKSTLPGSTTSNKGPIPGYGSGFSSGGIDYGMVGGKEAGTESRFKQWTSMMEGLPSVATQEANMHKNGAIVAPGKTRGGSPYNQFDIIPGDTLGGHTGPAGDSWLPAKSPPTNKIGSKSSNASWPPEFQPGVPWKGIQNIDPESDPYVTPGSVLGGTATSPIVDTDHQLLRDNTTGSNSSLNTSLPSPGAWPYSASDNSFTNVHSTSAKFPDYKSTWSPDPIGHNPTHLSNKMWKNHISSRNTTPLPRPPPGLTNPKPSSPWSSTAPRSVRGWGTQDSRLASASTWSDGGSVRPSYWLVLHNLTPQIDGSTLRTICMQHGPLLTFHLNLTQGTALIRYSTKQEAAKAQTALHMCVLGNTTILAEFATDDEVSRFLAQAQPPTPAATPSAPAAGWQSLETSQTQSDPVGPALNLFGGSTGLGQWSSSAGGSSGADLAGASLWGPPNYSSSLWGVPTVEDPHRMGSPAPLLPGDLLGGGSDSI</sequence>
<feature type="compositionally biased region" description="Basic and acidic residues" evidence="5">
    <location>
        <begin position="24"/>
        <end position="41"/>
    </location>
</feature>
<dbReference type="AlphaFoldDB" id="A0A7J8G2N9"/>
<dbReference type="Proteomes" id="UP000550707">
    <property type="component" value="Unassembled WGS sequence"/>
</dbReference>
<feature type="compositionally biased region" description="Low complexity" evidence="5">
    <location>
        <begin position="52"/>
        <end position="70"/>
    </location>
</feature>
<comment type="caution">
    <text evidence="7">The sequence shown here is derived from an EMBL/GenBank/DDBJ whole genome shotgun (WGS) entry which is preliminary data.</text>
</comment>
<feature type="region of interest" description="Disordered" evidence="5">
    <location>
        <begin position="604"/>
        <end position="637"/>
    </location>
</feature>
<dbReference type="InterPro" id="IPR052068">
    <property type="entry name" value="GW182_domain"/>
</dbReference>
<feature type="region of interest" description="Disordered" evidence="5">
    <location>
        <begin position="1"/>
        <end position="164"/>
    </location>
</feature>
<proteinExistence type="inferred from homology"/>
<feature type="compositionally biased region" description="Polar residues" evidence="5">
    <location>
        <begin position="622"/>
        <end position="631"/>
    </location>
</feature>
<dbReference type="GO" id="GO:0000932">
    <property type="term" value="C:P-body"/>
    <property type="evidence" value="ECO:0007669"/>
    <property type="project" value="TreeGrafter"/>
</dbReference>
<feature type="compositionally biased region" description="Basic and acidic residues" evidence="5">
    <location>
        <begin position="1"/>
        <end position="16"/>
    </location>
</feature>
<keyword evidence="8" id="KW-1185">Reference proteome</keyword>
<dbReference type="InterPro" id="IPR012677">
    <property type="entry name" value="Nucleotide-bd_a/b_plait_sf"/>
</dbReference>
<dbReference type="CDD" id="cd12712">
    <property type="entry name" value="RRM_TNRC6B"/>
    <property type="match status" value="1"/>
</dbReference>
<feature type="compositionally biased region" description="Basic and acidic residues" evidence="5">
    <location>
        <begin position="87"/>
        <end position="103"/>
    </location>
</feature>
<feature type="compositionally biased region" description="Polar residues" evidence="5">
    <location>
        <begin position="138"/>
        <end position="155"/>
    </location>
</feature>
<feature type="compositionally biased region" description="Low complexity" evidence="5">
    <location>
        <begin position="689"/>
        <end position="698"/>
    </location>
</feature>
<keyword evidence="3" id="KW-0694">RNA-binding</keyword>
<evidence type="ECO:0000259" key="6">
    <source>
        <dbReference type="Pfam" id="PF16608"/>
    </source>
</evidence>
<feature type="region of interest" description="Disordered" evidence="5">
    <location>
        <begin position="204"/>
        <end position="246"/>
    </location>
</feature>
<feature type="region of interest" description="Disordered" evidence="5">
    <location>
        <begin position="464"/>
        <end position="512"/>
    </location>
</feature>
<dbReference type="GO" id="GO:0060213">
    <property type="term" value="P:positive regulation of nuclear-transcribed mRNA poly(A) tail shortening"/>
    <property type="evidence" value="ECO:0007669"/>
    <property type="project" value="TreeGrafter"/>
</dbReference>
<evidence type="ECO:0000313" key="7">
    <source>
        <dbReference type="EMBL" id="KAF6454111.1"/>
    </source>
</evidence>
<dbReference type="GO" id="GO:0006417">
    <property type="term" value="P:regulation of translation"/>
    <property type="evidence" value="ECO:0007669"/>
    <property type="project" value="UniProtKB-KW"/>
</dbReference>
<evidence type="ECO:0000256" key="2">
    <source>
        <dbReference type="ARBA" id="ARBA00022845"/>
    </source>
</evidence>
<accession>A0A7J8G2N9</accession>
<gene>
    <name evidence="7" type="ORF">HJG59_018582</name>
</gene>
<dbReference type="PANTHER" id="PTHR13020:SF32">
    <property type="entry name" value="TRINUCLEOTIDE REPEAT-CONTAINING GENE 6B PROTEIN"/>
    <property type="match status" value="1"/>
</dbReference>